<evidence type="ECO:0000313" key="1">
    <source>
        <dbReference type="EnsemblMetazoa" id="Aqu2.1.29555_001"/>
    </source>
</evidence>
<reference evidence="1" key="1">
    <citation type="submission" date="2017-05" db="UniProtKB">
        <authorList>
            <consortium name="EnsemblMetazoa"/>
        </authorList>
    </citation>
    <scope>IDENTIFICATION</scope>
</reference>
<dbReference type="InParanoid" id="A0A1X7UNI6"/>
<sequence>LRKCVAKCLLQKHQYRVDRRHFAPTSRLPLQLNEQNTFPEKIEKIQNLEEGDYVKFVEPGEKIMNLVLL</sequence>
<proteinExistence type="predicted"/>
<dbReference type="EnsemblMetazoa" id="Aqu2.1.29555_001">
    <property type="protein sequence ID" value="Aqu2.1.29555_001"/>
    <property type="gene ID" value="Aqu2.1.29555"/>
</dbReference>
<dbReference type="AlphaFoldDB" id="A0A1X7UNI6"/>
<organism evidence="1">
    <name type="scientific">Amphimedon queenslandica</name>
    <name type="common">Sponge</name>
    <dbReference type="NCBI Taxonomy" id="400682"/>
    <lineage>
        <taxon>Eukaryota</taxon>
        <taxon>Metazoa</taxon>
        <taxon>Porifera</taxon>
        <taxon>Demospongiae</taxon>
        <taxon>Heteroscleromorpha</taxon>
        <taxon>Haplosclerida</taxon>
        <taxon>Niphatidae</taxon>
        <taxon>Amphimedon</taxon>
    </lineage>
</organism>
<name>A0A1X7UNI6_AMPQE</name>
<protein>
    <submittedName>
        <fullName evidence="1">Uncharacterized protein</fullName>
    </submittedName>
</protein>
<accession>A0A1X7UNI6</accession>